<keyword evidence="4" id="KW-1185">Reference proteome</keyword>
<organism evidence="3 4">
    <name type="scientific">Flagellimonas hymeniacidonis</name>
    <dbReference type="NCBI Taxonomy" id="2603628"/>
    <lineage>
        <taxon>Bacteria</taxon>
        <taxon>Pseudomonadati</taxon>
        <taxon>Bacteroidota</taxon>
        <taxon>Flavobacteriia</taxon>
        <taxon>Flavobacteriales</taxon>
        <taxon>Flavobacteriaceae</taxon>
        <taxon>Flagellimonas</taxon>
    </lineage>
</organism>
<protein>
    <submittedName>
        <fullName evidence="3">DUF2326 domain-containing protein</fullName>
    </submittedName>
</protein>
<name>A0A5C8V5C7_9FLAO</name>
<evidence type="ECO:0000256" key="1">
    <source>
        <dbReference type="SAM" id="Coils"/>
    </source>
</evidence>
<feature type="coiled-coil region" evidence="1">
    <location>
        <begin position="349"/>
        <end position="380"/>
    </location>
</feature>
<dbReference type="RefSeq" id="WP_147744476.1">
    <property type="nucleotide sequence ID" value="NZ_VRUR01000002.1"/>
</dbReference>
<feature type="coiled-coil region" evidence="1">
    <location>
        <begin position="413"/>
        <end position="440"/>
    </location>
</feature>
<keyword evidence="1" id="KW-0175">Coiled coil</keyword>
<evidence type="ECO:0000313" key="3">
    <source>
        <dbReference type="EMBL" id="TXN35717.1"/>
    </source>
</evidence>
<dbReference type="EMBL" id="VRUR01000002">
    <property type="protein sequence ID" value="TXN35717.1"/>
    <property type="molecule type" value="Genomic_DNA"/>
</dbReference>
<proteinExistence type="predicted"/>
<comment type="caution">
    <text evidence="3">The sequence shown here is derived from an EMBL/GenBank/DDBJ whole genome shotgun (WGS) entry which is preliminary data.</text>
</comment>
<dbReference type="Proteomes" id="UP000321456">
    <property type="component" value="Unassembled WGS sequence"/>
</dbReference>
<dbReference type="AlphaFoldDB" id="A0A5C8V5C7"/>
<evidence type="ECO:0000259" key="2">
    <source>
        <dbReference type="Pfam" id="PF10088"/>
    </source>
</evidence>
<gene>
    <name evidence="3" type="ORF">FVB32_14180</name>
</gene>
<dbReference type="InterPro" id="IPR018760">
    <property type="entry name" value="DUF2326"/>
</dbReference>
<sequence length="603" mass="71236">MKLNKLYTNKDNFKNIKFNRGINVVYADVKTKVSANKNAHNLGKTLLSELIDILLLKGITPKNHFLFTTKDQTGKDIFSSYIFYLEILLNSGKFLTIKRDVQNHSKISFSLSVNETNGFNPPQKWDDELVPIEKAKLLLAEYLNFDFFKNKDYDYRKSINYSIRRQGDYADIYRLTKFKGRDIYWKPFMFDFLGFDGNLLLDKYDSDKSKDDIQQYINKLKNEFSININDRDEIVAQLQIKEARSVEMTKEIDKFNFYEQDKSLIQEGVEEFEVKISNLNTIAYNLEYDINNLKKSIKNQFSFDLKKIDKVFKEVDLFFPDQLKKDYQELISFNKEITEERNKLLKKTLNKKGVELESIRKELKELNSQKEQLLSVLQNTDTFNKFKVYQKDLVKIEGQLIQLREKLKTIDLLVEKEEQINDIEKNLEGLINSINKEFQNTDKNEFYKEVRTKFSQYYKTILNEDSYISWTINNSGNVDFQSPKVLSNTENRFDTAQGDGYTYTKLFCVCFDLAILTAYFKESYYRFVYHDDVLANEDNGVKHRLLNLVRKLIEDYNIQYIFSIIKDDLPADESDLPIKFKDSDIVLNLSDKSETDTLFGFKF</sequence>
<dbReference type="Pfam" id="PF10088">
    <property type="entry name" value="DUF2326"/>
    <property type="match status" value="1"/>
</dbReference>
<reference evidence="3 4" key="1">
    <citation type="submission" date="2019-08" db="EMBL/GenBank/DDBJ databases">
        <title>Professor.</title>
        <authorList>
            <person name="Park J.S."/>
        </authorList>
    </citation>
    <scope>NUCLEOTIDE SEQUENCE [LARGE SCALE GENOMIC DNA]</scope>
    <source>
        <strain evidence="3 4">176CP5-101</strain>
    </source>
</reference>
<evidence type="ECO:0000313" key="4">
    <source>
        <dbReference type="Proteomes" id="UP000321456"/>
    </source>
</evidence>
<accession>A0A5C8V5C7</accession>
<feature type="domain" description="DUF2326" evidence="2">
    <location>
        <begin position="459"/>
        <end position="603"/>
    </location>
</feature>